<dbReference type="EC" id="3.6.1.9" evidence="6"/>
<comment type="caution">
    <text evidence="7">The sequence shown here is derived from an EMBL/GenBank/DDBJ whole genome shotgun (WGS) entry which is preliminary data.</text>
</comment>
<dbReference type="GO" id="GO:0036221">
    <property type="term" value="F:UTP diphosphatase activity"/>
    <property type="evidence" value="ECO:0007669"/>
    <property type="project" value="RHEA"/>
</dbReference>
<dbReference type="eggNOG" id="COG0424">
    <property type="taxonomic scope" value="Bacteria"/>
</dbReference>
<evidence type="ECO:0000256" key="4">
    <source>
        <dbReference type="ARBA" id="ARBA00022801"/>
    </source>
</evidence>
<evidence type="ECO:0000256" key="2">
    <source>
        <dbReference type="ARBA" id="ARBA00004496"/>
    </source>
</evidence>
<name>R3WDH1_9ENTE</name>
<reference evidence="7 8" key="1">
    <citation type="submission" date="2013-02" db="EMBL/GenBank/DDBJ databases">
        <title>The Genome Sequence of Enterococcus phoeniculicola BAA-412.</title>
        <authorList>
            <consortium name="The Broad Institute Genome Sequencing Platform"/>
            <consortium name="The Broad Institute Genome Sequencing Center for Infectious Disease"/>
            <person name="Earl A.M."/>
            <person name="Gilmore M.S."/>
            <person name="Lebreton F."/>
            <person name="Walker B."/>
            <person name="Young S.K."/>
            <person name="Zeng Q."/>
            <person name="Gargeya S."/>
            <person name="Fitzgerald M."/>
            <person name="Haas B."/>
            <person name="Abouelleil A."/>
            <person name="Alvarado L."/>
            <person name="Arachchi H.M."/>
            <person name="Berlin A.M."/>
            <person name="Chapman S.B."/>
            <person name="Dewar J."/>
            <person name="Goldberg J."/>
            <person name="Griggs A."/>
            <person name="Gujja S."/>
            <person name="Hansen M."/>
            <person name="Howarth C."/>
            <person name="Imamovic A."/>
            <person name="Larimer J."/>
            <person name="McCowan C."/>
            <person name="Murphy C."/>
            <person name="Neiman D."/>
            <person name="Pearson M."/>
            <person name="Priest M."/>
            <person name="Roberts A."/>
            <person name="Saif S."/>
            <person name="Shea T."/>
            <person name="Sisk P."/>
            <person name="Sykes S."/>
            <person name="Wortman J."/>
            <person name="Nusbaum C."/>
            <person name="Birren B."/>
        </authorList>
    </citation>
    <scope>NUCLEOTIDE SEQUENCE [LARGE SCALE GENOMIC DNA]</scope>
    <source>
        <strain evidence="7 8">ATCC BAA-412</strain>
    </source>
</reference>
<feature type="site" description="Important for substrate specificity" evidence="6">
    <location>
        <position position="151"/>
    </location>
</feature>
<evidence type="ECO:0000313" key="8">
    <source>
        <dbReference type="Proteomes" id="UP000013785"/>
    </source>
</evidence>
<dbReference type="PANTHER" id="PTHR43213:SF5">
    <property type="entry name" value="BIFUNCTIONAL DTTP_UTP PYROPHOSPHATASE_METHYLTRANSFERASE PROTEIN-RELATED"/>
    <property type="match status" value="1"/>
</dbReference>
<dbReference type="HOGENOM" id="CLU_040416_0_0_9"/>
<accession>R3WDH1</accession>
<dbReference type="Gene3D" id="3.90.950.10">
    <property type="match status" value="1"/>
</dbReference>
<dbReference type="RefSeq" id="WP_010768025.1">
    <property type="nucleotide sequence ID" value="NZ_ASWE01000003.1"/>
</dbReference>
<dbReference type="InterPro" id="IPR029001">
    <property type="entry name" value="ITPase-like_fam"/>
</dbReference>
<comment type="function">
    <text evidence="6">Nucleoside triphosphate pyrophosphatase that hydrolyzes dTTP and UTP. May have a dual role in cell division arrest and in preventing the incorporation of modified nucleotides into cellular nucleic acids.</text>
</comment>
<dbReference type="SUPFAM" id="SSF52972">
    <property type="entry name" value="ITPase-like"/>
    <property type="match status" value="1"/>
</dbReference>
<keyword evidence="3 6" id="KW-0963">Cytoplasm</keyword>
<dbReference type="CDD" id="cd00555">
    <property type="entry name" value="Maf"/>
    <property type="match status" value="1"/>
</dbReference>
<dbReference type="GO" id="GO:0009117">
    <property type="term" value="P:nucleotide metabolic process"/>
    <property type="evidence" value="ECO:0007669"/>
    <property type="project" value="UniProtKB-KW"/>
</dbReference>
<evidence type="ECO:0000256" key="3">
    <source>
        <dbReference type="ARBA" id="ARBA00022490"/>
    </source>
</evidence>
<dbReference type="PIRSF" id="PIRSF006305">
    <property type="entry name" value="Maf"/>
    <property type="match status" value="1"/>
</dbReference>
<feature type="site" description="Important for substrate specificity" evidence="6">
    <location>
        <position position="11"/>
    </location>
</feature>
<comment type="subcellular location">
    <subcellularLocation>
        <location evidence="2 6">Cytoplasm</location>
    </subcellularLocation>
</comment>
<dbReference type="Pfam" id="PF02545">
    <property type="entry name" value="Maf"/>
    <property type="match status" value="1"/>
</dbReference>
<dbReference type="PATRIC" id="fig|1158610.3.peg.1342"/>
<keyword evidence="8" id="KW-1185">Reference proteome</keyword>
<dbReference type="GO" id="GO:0005737">
    <property type="term" value="C:cytoplasm"/>
    <property type="evidence" value="ECO:0007669"/>
    <property type="project" value="UniProtKB-SubCell"/>
</dbReference>
<dbReference type="InterPro" id="IPR003697">
    <property type="entry name" value="Maf-like"/>
</dbReference>
<dbReference type="PANTHER" id="PTHR43213">
    <property type="entry name" value="BIFUNCTIONAL DTTP/UTP PYROPHOSPHATASE/METHYLTRANSFERASE PROTEIN-RELATED"/>
    <property type="match status" value="1"/>
</dbReference>
<comment type="similarity">
    <text evidence="6">Belongs to the Maf family. YhdE subfamily.</text>
</comment>
<comment type="cofactor">
    <cofactor evidence="1 6">
        <name>a divalent metal cation</name>
        <dbReference type="ChEBI" id="CHEBI:60240"/>
    </cofactor>
</comment>
<sequence length="184" mass="20418">MKIILASQSPRRKELLGQLVPSFEVVPADIDETINEKDTPKEYVDKMASSKSEVVAASYPTDLVIASDTIVAIDDEILGKPTSREDAFLMLKKMSGRKHMVYTTVVLRQGKKIRKETVPAEVTFFTLTDDEINQYLDTGEHKDKAGAYGIQGAASVFVKKVNGDYYSIVGFPVGVVHQMLKEFV</sequence>
<feature type="active site" description="Proton acceptor" evidence="6">
    <location>
        <position position="68"/>
    </location>
</feature>
<dbReference type="AlphaFoldDB" id="R3WDH1"/>
<comment type="catalytic activity">
    <reaction evidence="6">
        <text>dTTP + H2O = dTMP + diphosphate + H(+)</text>
        <dbReference type="Rhea" id="RHEA:28534"/>
        <dbReference type="ChEBI" id="CHEBI:15377"/>
        <dbReference type="ChEBI" id="CHEBI:15378"/>
        <dbReference type="ChEBI" id="CHEBI:33019"/>
        <dbReference type="ChEBI" id="CHEBI:37568"/>
        <dbReference type="ChEBI" id="CHEBI:63528"/>
        <dbReference type="EC" id="3.6.1.9"/>
    </reaction>
</comment>
<dbReference type="HAMAP" id="MF_00528">
    <property type="entry name" value="Maf"/>
    <property type="match status" value="1"/>
</dbReference>
<comment type="caution">
    <text evidence="6">Lacks conserved residue(s) required for the propagation of feature annotation.</text>
</comment>
<dbReference type="EMBL" id="AJAT01000012">
    <property type="protein sequence ID" value="EOL45472.1"/>
    <property type="molecule type" value="Genomic_DNA"/>
</dbReference>
<dbReference type="FunFam" id="3.90.950.10:FF:000005">
    <property type="entry name" value="7-methyl-GTP pyrophosphatase"/>
    <property type="match status" value="1"/>
</dbReference>
<dbReference type="GO" id="GO:0036218">
    <property type="term" value="F:dTTP diphosphatase activity"/>
    <property type="evidence" value="ECO:0007669"/>
    <property type="project" value="RHEA"/>
</dbReference>
<gene>
    <name evidence="7" type="ORF">UC3_01362</name>
</gene>
<keyword evidence="4 6" id="KW-0378">Hydrolase</keyword>
<keyword evidence="5 6" id="KW-0546">Nucleotide metabolism</keyword>
<feature type="site" description="Important for substrate specificity" evidence="6">
    <location>
        <position position="69"/>
    </location>
</feature>
<proteinExistence type="inferred from homology"/>
<comment type="catalytic activity">
    <reaction evidence="6">
        <text>UTP + H2O = UMP + diphosphate + H(+)</text>
        <dbReference type="Rhea" id="RHEA:29395"/>
        <dbReference type="ChEBI" id="CHEBI:15377"/>
        <dbReference type="ChEBI" id="CHEBI:15378"/>
        <dbReference type="ChEBI" id="CHEBI:33019"/>
        <dbReference type="ChEBI" id="CHEBI:46398"/>
        <dbReference type="ChEBI" id="CHEBI:57865"/>
        <dbReference type="EC" id="3.6.1.9"/>
    </reaction>
</comment>
<dbReference type="OrthoDB" id="9807767at2"/>
<dbReference type="NCBIfam" id="TIGR00172">
    <property type="entry name" value="maf"/>
    <property type="match status" value="1"/>
</dbReference>
<organism evidence="7 8">
    <name type="scientific">Enterococcus phoeniculicola ATCC BAA-412</name>
    <dbReference type="NCBI Taxonomy" id="1158610"/>
    <lineage>
        <taxon>Bacteria</taxon>
        <taxon>Bacillati</taxon>
        <taxon>Bacillota</taxon>
        <taxon>Bacilli</taxon>
        <taxon>Lactobacillales</taxon>
        <taxon>Enterococcaceae</taxon>
        <taxon>Enterococcus</taxon>
    </lineage>
</organism>
<evidence type="ECO:0000256" key="5">
    <source>
        <dbReference type="ARBA" id="ARBA00023080"/>
    </source>
</evidence>
<dbReference type="Proteomes" id="UP000013785">
    <property type="component" value="Unassembled WGS sequence"/>
</dbReference>
<evidence type="ECO:0000256" key="6">
    <source>
        <dbReference type="HAMAP-Rule" id="MF_00528"/>
    </source>
</evidence>
<evidence type="ECO:0000256" key="1">
    <source>
        <dbReference type="ARBA" id="ARBA00001968"/>
    </source>
</evidence>
<evidence type="ECO:0000313" key="7">
    <source>
        <dbReference type="EMBL" id="EOL45472.1"/>
    </source>
</evidence>
<protein>
    <recommendedName>
        <fullName evidence="6">dTTP/UTP pyrophosphatase</fullName>
        <shortName evidence="6">dTTPase/UTPase</shortName>
        <ecNumber evidence="6">3.6.1.9</ecNumber>
    </recommendedName>
    <alternativeName>
        <fullName evidence="6">Nucleoside triphosphate pyrophosphatase</fullName>
    </alternativeName>
    <alternativeName>
        <fullName evidence="6">Nucleotide pyrophosphatase</fullName>
        <shortName evidence="6">Nucleotide PPase</shortName>
    </alternativeName>
</protein>
<dbReference type="STRING" id="154621.RV11_GL000095"/>